<dbReference type="GO" id="GO:0003677">
    <property type="term" value="F:DNA binding"/>
    <property type="evidence" value="ECO:0007669"/>
    <property type="project" value="UniProtKB-UniRule"/>
</dbReference>
<dbReference type="SMART" id="SM00279">
    <property type="entry name" value="HhH2"/>
    <property type="match status" value="1"/>
</dbReference>
<proteinExistence type="inferred from homology"/>
<dbReference type="FunFam" id="1.20.1060.10:FF:000001">
    <property type="entry name" value="DNA polymerase I"/>
    <property type="match status" value="1"/>
</dbReference>
<keyword evidence="3 11" id="KW-0548">Nucleotidyltransferase</keyword>
<dbReference type="InterPro" id="IPR008918">
    <property type="entry name" value="HhH2"/>
</dbReference>
<evidence type="ECO:0000256" key="5">
    <source>
        <dbReference type="ARBA" id="ARBA00022763"/>
    </source>
</evidence>
<dbReference type="Gene3D" id="3.30.70.370">
    <property type="match status" value="1"/>
</dbReference>
<keyword evidence="11" id="KW-0540">Nuclease</keyword>
<evidence type="ECO:0000313" key="15">
    <source>
        <dbReference type="Proteomes" id="UP000249008"/>
    </source>
</evidence>
<dbReference type="InterPro" id="IPR002298">
    <property type="entry name" value="DNA_polymerase_A"/>
</dbReference>
<evidence type="ECO:0000256" key="4">
    <source>
        <dbReference type="ARBA" id="ARBA00022705"/>
    </source>
</evidence>
<dbReference type="InterPro" id="IPR001098">
    <property type="entry name" value="DNA-dir_DNA_pol_A_palm_dom"/>
</dbReference>
<keyword evidence="11" id="KW-0269">Exonuclease</keyword>
<keyword evidence="2 11" id="KW-0808">Transferase</keyword>
<evidence type="ECO:0000256" key="8">
    <source>
        <dbReference type="ARBA" id="ARBA00023204"/>
    </source>
</evidence>
<reference evidence="14 15" key="1">
    <citation type="submission" date="2018-06" db="EMBL/GenBank/DDBJ databases">
        <authorList>
            <consortium name="Pathogen Informatics"/>
            <person name="Doyle S."/>
        </authorList>
    </citation>
    <scope>NUCLEOTIDE SEQUENCE [LARGE SCALE GENOMIC DNA]</scope>
    <source>
        <strain evidence="14 15">NCTC12112</strain>
    </source>
</reference>
<dbReference type="KEGG" id="ful:C4N20_13185"/>
<dbReference type="FunFam" id="1.10.150.20:FF:000002">
    <property type="entry name" value="DNA polymerase I"/>
    <property type="match status" value="1"/>
</dbReference>
<dbReference type="SMART" id="SM00475">
    <property type="entry name" value="53EXOc"/>
    <property type="match status" value="1"/>
</dbReference>
<dbReference type="PANTHER" id="PTHR10133">
    <property type="entry name" value="DNA POLYMERASE I"/>
    <property type="match status" value="1"/>
</dbReference>
<dbReference type="Gene3D" id="3.40.50.1010">
    <property type="entry name" value="5'-nuclease"/>
    <property type="match status" value="1"/>
</dbReference>
<feature type="domain" description="5'-3' exonuclease" evidence="12">
    <location>
        <begin position="2"/>
        <end position="269"/>
    </location>
</feature>
<dbReference type="PRINTS" id="PR00868">
    <property type="entry name" value="DNAPOLI"/>
</dbReference>
<dbReference type="EMBL" id="LS483487">
    <property type="protein sequence ID" value="SQJ01780.1"/>
    <property type="molecule type" value="Genomic_DNA"/>
</dbReference>
<feature type="domain" description="DNA-directed DNA polymerase family A palm" evidence="13">
    <location>
        <begin position="665"/>
        <end position="871"/>
    </location>
</feature>
<dbReference type="SUPFAM" id="SSF47807">
    <property type="entry name" value="5' to 3' exonuclease, C-terminal subdomain"/>
    <property type="match status" value="1"/>
</dbReference>
<keyword evidence="7 11" id="KW-0238">DNA-binding</keyword>
<dbReference type="GO" id="GO:0008409">
    <property type="term" value="F:5'-3' exonuclease activity"/>
    <property type="evidence" value="ECO:0007669"/>
    <property type="project" value="UniProtKB-UniRule"/>
</dbReference>
<dbReference type="RefSeq" id="WP_005977926.1">
    <property type="nucleotide sequence ID" value="NZ_CABKNW010000002.1"/>
</dbReference>
<dbReference type="NCBIfam" id="TIGR00593">
    <property type="entry name" value="pola"/>
    <property type="match status" value="1"/>
</dbReference>
<dbReference type="Gene3D" id="3.30.420.10">
    <property type="entry name" value="Ribonuclease H-like superfamily/Ribonuclease H"/>
    <property type="match status" value="1"/>
</dbReference>
<keyword evidence="11" id="KW-0378">Hydrolase</keyword>
<dbReference type="InterPro" id="IPR018320">
    <property type="entry name" value="DNA_polymerase_1"/>
</dbReference>
<comment type="similarity">
    <text evidence="1 11">Belongs to the DNA polymerase type-A family.</text>
</comment>
<dbReference type="InterPro" id="IPR036279">
    <property type="entry name" value="5-3_exonuclease_C_sf"/>
</dbReference>
<dbReference type="NCBIfam" id="NF004397">
    <property type="entry name" value="PRK05755.1"/>
    <property type="match status" value="1"/>
</dbReference>
<evidence type="ECO:0000256" key="11">
    <source>
        <dbReference type="RuleBase" id="RU004460"/>
    </source>
</evidence>
<evidence type="ECO:0000256" key="10">
    <source>
        <dbReference type="NCBIfam" id="TIGR00593"/>
    </source>
</evidence>
<dbReference type="Pfam" id="PF02739">
    <property type="entry name" value="5_3_exonuc_N"/>
    <property type="match status" value="1"/>
</dbReference>
<name>A0AAX2J912_9FUSO</name>
<protein>
    <recommendedName>
        <fullName evidence="10 11">DNA polymerase I</fullName>
        <ecNumber evidence="10 11">2.7.7.7</ecNumber>
    </recommendedName>
</protein>
<accession>A0AAX2J912</accession>
<evidence type="ECO:0000256" key="1">
    <source>
        <dbReference type="ARBA" id="ARBA00007705"/>
    </source>
</evidence>
<dbReference type="GO" id="GO:0006302">
    <property type="term" value="P:double-strand break repair"/>
    <property type="evidence" value="ECO:0007669"/>
    <property type="project" value="TreeGrafter"/>
</dbReference>
<dbReference type="CDD" id="cd09859">
    <property type="entry name" value="PIN_53EXO"/>
    <property type="match status" value="1"/>
</dbReference>
<dbReference type="EC" id="2.7.7.7" evidence="10 11"/>
<evidence type="ECO:0000313" key="14">
    <source>
        <dbReference type="EMBL" id="SQJ01780.1"/>
    </source>
</evidence>
<evidence type="ECO:0000256" key="9">
    <source>
        <dbReference type="ARBA" id="ARBA00049244"/>
    </source>
</evidence>
<dbReference type="FunFam" id="1.10.150.20:FF:000003">
    <property type="entry name" value="DNA polymerase I"/>
    <property type="match status" value="1"/>
</dbReference>
<evidence type="ECO:0000256" key="7">
    <source>
        <dbReference type="ARBA" id="ARBA00023125"/>
    </source>
</evidence>
<dbReference type="InterPro" id="IPR043502">
    <property type="entry name" value="DNA/RNA_pol_sf"/>
</dbReference>
<dbReference type="Pfam" id="PF01367">
    <property type="entry name" value="5_3_exonuc"/>
    <property type="match status" value="1"/>
</dbReference>
<evidence type="ECO:0000256" key="3">
    <source>
        <dbReference type="ARBA" id="ARBA00022695"/>
    </source>
</evidence>
<dbReference type="InterPro" id="IPR020045">
    <property type="entry name" value="DNA_polI_H3TH"/>
</dbReference>
<evidence type="ECO:0000259" key="12">
    <source>
        <dbReference type="SMART" id="SM00475"/>
    </source>
</evidence>
<dbReference type="AlphaFoldDB" id="A0AAX2J912"/>
<sequence>MKKAVLLDVSAIMYRAYFANMNFRTKNEPTGAVYGFTNTLLSIIKEFSPDYIGAAFDVKRASLKRSEIYSEYKAQRDAVPEDLLLQIPRIEELLDGFNINRFKIEGYEADDVMGTLSQKLSKEGIEVIVVTGDKDLAQILDKNVKIALLGKGEGGDKFKILETDEDVVEYLGVTSKMIPDFFGLIGDSSDGIPGVRKIGPKKAAPMLEKYGDLEGVYENIDKLTEIPGIGKSLIANMIEDKDIAFMSRKLATIEKDIPIDCTIDDLKYSVDNKKLLDLFKTLEFRVLVKKMGLESAPAAAEKAPESANTNLQMGLFSTAPVQENEPAAVITKDRNFTVVDDEEKFKQFSDKLAGEKRLAFFYSGTGFAVSSLKDDFYLPLGHTPLFHKNLDFNKIKEFFRNSDSKFITYNFKPLLNEGVEIKNMDVDLMIAYHLISSQTKEGVEIPLEQLSGIDIAPYSEKFGKEAPGNLSTEEYGKFLTERSKGIMETYGIAMEEIKGKDLLEVLEKTEMPLIKVLSAMERKGIKIDPVYFAKYEKELEILLSDLQKKIFEIAGEEFNLNSPKQLAEVLFFKLNLDPVKKTKTGLSTDEEVLEKLKSDGVEIASYILEYRKYAKLKNTYVDALPKLVDSKDRLHTTFNQIGTTTGRLSSSNPNLQNIPVKTDEGMKIRQGFIADSGNVLMGIDYSQIELRVLAELSKDENLIAAYKNNEDLHRVTAKKIFELGEGEEVSREQRIIAKTINFSIIYGKTAFGLSKELGIPQKEATDYINRYFEQYPRVKDFERSIIDYAEKNGYTETYFGRRRIIEGIISKNKNIKNQAERMAVNSVIQGTAAEILKKVMIEIFKVIDGKEDISLLLQVHDELIFEIKEEKVEEYRTIIENIMRNSVKFNDVVLDINTNIGKNWAETK</sequence>
<dbReference type="Pfam" id="PF00476">
    <property type="entry name" value="DNA_pol_A"/>
    <property type="match status" value="1"/>
</dbReference>
<comment type="catalytic activity">
    <reaction evidence="9 11">
        <text>DNA(n) + a 2'-deoxyribonucleoside 5'-triphosphate = DNA(n+1) + diphosphate</text>
        <dbReference type="Rhea" id="RHEA:22508"/>
        <dbReference type="Rhea" id="RHEA-COMP:17339"/>
        <dbReference type="Rhea" id="RHEA-COMP:17340"/>
        <dbReference type="ChEBI" id="CHEBI:33019"/>
        <dbReference type="ChEBI" id="CHEBI:61560"/>
        <dbReference type="ChEBI" id="CHEBI:173112"/>
        <dbReference type="EC" id="2.7.7.7"/>
    </reaction>
</comment>
<comment type="function">
    <text evidence="11">In addition to polymerase activity, this DNA polymerase exhibits 5'-3' exonuclease activity.</text>
</comment>
<dbReference type="InterPro" id="IPR012337">
    <property type="entry name" value="RNaseH-like_sf"/>
</dbReference>
<dbReference type="InterPro" id="IPR020046">
    <property type="entry name" value="5-3_exonucl_a-hlix_arch_N"/>
</dbReference>
<keyword evidence="5 11" id="KW-0227">DNA damage</keyword>
<gene>
    <name evidence="11 14" type="primary">polA</name>
    <name evidence="14" type="ORF">NCTC12112_01201</name>
</gene>
<evidence type="ECO:0000256" key="2">
    <source>
        <dbReference type="ARBA" id="ARBA00022679"/>
    </source>
</evidence>
<evidence type="ECO:0000259" key="13">
    <source>
        <dbReference type="SMART" id="SM00482"/>
    </source>
</evidence>
<dbReference type="CDD" id="cd09898">
    <property type="entry name" value="H3TH_53EXO"/>
    <property type="match status" value="1"/>
</dbReference>
<keyword evidence="6 11" id="KW-0239">DNA-directed DNA polymerase</keyword>
<dbReference type="Gene3D" id="1.20.1060.10">
    <property type="entry name" value="Taq DNA Polymerase, Chain T, domain 4"/>
    <property type="match status" value="1"/>
</dbReference>
<dbReference type="SMART" id="SM00482">
    <property type="entry name" value="POLAc"/>
    <property type="match status" value="1"/>
</dbReference>
<evidence type="ECO:0000256" key="6">
    <source>
        <dbReference type="ARBA" id="ARBA00022932"/>
    </source>
</evidence>
<dbReference type="Proteomes" id="UP000249008">
    <property type="component" value="Chromosome 1"/>
</dbReference>
<dbReference type="GO" id="GO:0006261">
    <property type="term" value="P:DNA-templated DNA replication"/>
    <property type="evidence" value="ECO:0007669"/>
    <property type="project" value="UniProtKB-UniRule"/>
</dbReference>
<dbReference type="CDD" id="cd08637">
    <property type="entry name" value="DNA_pol_A_pol_I_C"/>
    <property type="match status" value="1"/>
</dbReference>
<dbReference type="GO" id="GO:0003887">
    <property type="term" value="F:DNA-directed DNA polymerase activity"/>
    <property type="evidence" value="ECO:0007669"/>
    <property type="project" value="UniProtKB-UniRule"/>
</dbReference>
<dbReference type="InterPro" id="IPR029060">
    <property type="entry name" value="PIN-like_dom_sf"/>
</dbReference>
<organism evidence="14 15">
    <name type="scientific">Fusobacterium ulcerans</name>
    <dbReference type="NCBI Taxonomy" id="861"/>
    <lineage>
        <taxon>Bacteria</taxon>
        <taxon>Fusobacteriati</taxon>
        <taxon>Fusobacteriota</taxon>
        <taxon>Fusobacteriia</taxon>
        <taxon>Fusobacteriales</taxon>
        <taxon>Fusobacteriaceae</taxon>
        <taxon>Fusobacterium</taxon>
    </lineage>
</organism>
<dbReference type="Gene3D" id="1.10.150.20">
    <property type="entry name" value="5' to 3' exonuclease, C-terminal subdomain"/>
    <property type="match status" value="2"/>
</dbReference>
<dbReference type="SUPFAM" id="SSF56672">
    <property type="entry name" value="DNA/RNA polymerases"/>
    <property type="match status" value="1"/>
</dbReference>
<dbReference type="SUPFAM" id="SSF88723">
    <property type="entry name" value="PIN domain-like"/>
    <property type="match status" value="1"/>
</dbReference>
<dbReference type="PANTHER" id="PTHR10133:SF27">
    <property type="entry name" value="DNA POLYMERASE NU"/>
    <property type="match status" value="1"/>
</dbReference>
<dbReference type="InterPro" id="IPR036397">
    <property type="entry name" value="RNaseH_sf"/>
</dbReference>
<keyword evidence="8 11" id="KW-0234">DNA repair</keyword>
<dbReference type="SUPFAM" id="SSF53098">
    <property type="entry name" value="Ribonuclease H-like"/>
    <property type="match status" value="1"/>
</dbReference>
<dbReference type="InterPro" id="IPR002421">
    <property type="entry name" value="5-3_exonuclease"/>
</dbReference>
<dbReference type="GeneID" id="78455773"/>
<keyword evidence="4 11" id="KW-0235">DNA replication</keyword>